<feature type="transmembrane region" description="Helical" evidence="7">
    <location>
        <begin position="57"/>
        <end position="74"/>
    </location>
</feature>
<dbReference type="PANTHER" id="PTHR40074">
    <property type="entry name" value="O-ACETYLTRANSFERASE WECH"/>
    <property type="match status" value="1"/>
</dbReference>
<dbReference type="Proteomes" id="UP000285343">
    <property type="component" value="Unassembled WGS sequence"/>
</dbReference>
<name>A0A174R5P2_BACUN</name>
<dbReference type="GO" id="GO:0005886">
    <property type="term" value="C:plasma membrane"/>
    <property type="evidence" value="ECO:0007669"/>
    <property type="project" value="UniProtKB-SubCell"/>
</dbReference>
<proteinExistence type="inferred from homology"/>
<dbReference type="EMBL" id="QRZC01000001">
    <property type="protein sequence ID" value="RGV46416.1"/>
    <property type="molecule type" value="Genomic_DNA"/>
</dbReference>
<keyword evidence="3" id="KW-1003">Cell membrane</keyword>
<comment type="similarity">
    <text evidence="2">Belongs to the acyltransferase 3 family.</text>
</comment>
<keyword evidence="4 7" id="KW-0812">Transmembrane</keyword>
<evidence type="ECO:0000313" key="10">
    <source>
        <dbReference type="EMBL" id="RGI75925.1"/>
    </source>
</evidence>
<evidence type="ECO:0000256" key="2">
    <source>
        <dbReference type="ARBA" id="ARBA00007400"/>
    </source>
</evidence>
<evidence type="ECO:0000313" key="13">
    <source>
        <dbReference type="Proteomes" id="UP000095788"/>
    </source>
</evidence>
<evidence type="ECO:0000313" key="15">
    <source>
        <dbReference type="Proteomes" id="UP000284640"/>
    </source>
</evidence>
<evidence type="ECO:0000313" key="16">
    <source>
        <dbReference type="Proteomes" id="UP000285343"/>
    </source>
</evidence>
<evidence type="ECO:0000313" key="12">
    <source>
        <dbReference type="EMBL" id="RHE59710.1"/>
    </source>
</evidence>
<dbReference type="EMBL" id="QSOF01000013">
    <property type="protein sequence ID" value="RGI75925.1"/>
    <property type="molecule type" value="Genomic_DNA"/>
</dbReference>
<evidence type="ECO:0000313" key="11">
    <source>
        <dbReference type="EMBL" id="RGV46416.1"/>
    </source>
</evidence>
<keyword evidence="6 7" id="KW-0472">Membrane</keyword>
<feature type="transmembrane region" description="Helical" evidence="7">
    <location>
        <begin position="264"/>
        <end position="290"/>
    </location>
</feature>
<keyword evidence="9" id="KW-0012">Acyltransferase</keyword>
<feature type="transmembrane region" description="Helical" evidence="7">
    <location>
        <begin position="167"/>
        <end position="186"/>
    </location>
</feature>
<dbReference type="Proteomes" id="UP000095788">
    <property type="component" value="Unassembled WGS sequence"/>
</dbReference>
<feature type="transmembrane region" description="Helical" evidence="7">
    <location>
        <begin position="94"/>
        <end position="113"/>
    </location>
</feature>
<feature type="domain" description="Acyltransferase 3" evidence="8">
    <location>
        <begin position="5"/>
        <end position="348"/>
    </location>
</feature>
<evidence type="ECO:0000313" key="14">
    <source>
        <dbReference type="Proteomes" id="UP000263754"/>
    </source>
</evidence>
<keyword evidence="5 7" id="KW-1133">Transmembrane helix</keyword>
<dbReference type="Proteomes" id="UP000263754">
    <property type="component" value="Unassembled WGS sequence"/>
</dbReference>
<organism evidence="9 13">
    <name type="scientific">Bacteroides uniformis</name>
    <dbReference type="NCBI Taxonomy" id="820"/>
    <lineage>
        <taxon>Bacteria</taxon>
        <taxon>Pseudomonadati</taxon>
        <taxon>Bacteroidota</taxon>
        <taxon>Bacteroidia</taxon>
        <taxon>Bacteroidales</taxon>
        <taxon>Bacteroidaceae</taxon>
        <taxon>Bacteroides</taxon>
    </lineage>
</organism>
<reference evidence="9 13" key="1">
    <citation type="submission" date="2015-09" db="EMBL/GenBank/DDBJ databases">
        <authorList>
            <consortium name="Pathogen Informatics"/>
        </authorList>
    </citation>
    <scope>NUCLEOTIDE SEQUENCE [LARGE SCALE GENOMIC DNA]</scope>
    <source>
        <strain evidence="9 13">2789STDY5834942</strain>
    </source>
</reference>
<dbReference type="GO" id="GO:0009246">
    <property type="term" value="P:enterobacterial common antigen biosynthetic process"/>
    <property type="evidence" value="ECO:0007669"/>
    <property type="project" value="TreeGrafter"/>
</dbReference>
<accession>A0A174R5P2</accession>
<gene>
    <name evidence="12" type="ORF">DW729_10980</name>
    <name evidence="11" type="ORF">DWW14_00295</name>
    <name evidence="10" type="ORF">DXD90_10690</name>
    <name evidence="9" type="ORF">ERS852554_01776</name>
</gene>
<feature type="transmembrane region" description="Helical" evidence="7">
    <location>
        <begin position="229"/>
        <end position="252"/>
    </location>
</feature>
<evidence type="ECO:0000259" key="8">
    <source>
        <dbReference type="Pfam" id="PF01757"/>
    </source>
</evidence>
<feature type="transmembrane region" description="Helical" evidence="7">
    <location>
        <begin position="133"/>
        <end position="155"/>
    </location>
</feature>
<evidence type="ECO:0000256" key="3">
    <source>
        <dbReference type="ARBA" id="ARBA00022475"/>
    </source>
</evidence>
<evidence type="ECO:0000256" key="7">
    <source>
        <dbReference type="SAM" id="Phobius"/>
    </source>
</evidence>
<dbReference type="PANTHER" id="PTHR40074:SF2">
    <property type="entry name" value="O-ACETYLTRANSFERASE WECH"/>
    <property type="match status" value="1"/>
</dbReference>
<dbReference type="GO" id="GO:0016413">
    <property type="term" value="F:O-acetyltransferase activity"/>
    <property type="evidence" value="ECO:0007669"/>
    <property type="project" value="TreeGrafter"/>
</dbReference>
<feature type="transmembrane region" description="Helical" evidence="7">
    <location>
        <begin position="198"/>
        <end position="217"/>
    </location>
</feature>
<evidence type="ECO:0000313" key="9">
    <source>
        <dbReference type="EMBL" id="CUP79326.1"/>
    </source>
</evidence>
<feature type="transmembrane region" description="Helical" evidence="7">
    <location>
        <begin position="327"/>
        <end position="348"/>
    </location>
</feature>
<dbReference type="EMBL" id="CZBF01000003">
    <property type="protein sequence ID" value="CUP79326.1"/>
    <property type="molecule type" value="Genomic_DNA"/>
</dbReference>
<dbReference type="EMBL" id="QSKL01000008">
    <property type="protein sequence ID" value="RHE59710.1"/>
    <property type="molecule type" value="Genomic_DNA"/>
</dbReference>
<comment type="subcellular location">
    <subcellularLocation>
        <location evidence="1">Cell membrane</location>
        <topology evidence="1">Multi-pass membrane protein</topology>
    </subcellularLocation>
</comment>
<protein>
    <submittedName>
        <fullName evidence="9 10">Acyltransferase</fullName>
    </submittedName>
</protein>
<keyword evidence="9" id="KW-0808">Transferase</keyword>
<feature type="transmembrane region" description="Helical" evidence="7">
    <location>
        <begin position="302"/>
        <end position="321"/>
    </location>
</feature>
<dbReference type="RefSeq" id="WP_057281563.1">
    <property type="nucleotide sequence ID" value="NZ_CZBF01000003.1"/>
</dbReference>
<evidence type="ECO:0000256" key="1">
    <source>
        <dbReference type="ARBA" id="ARBA00004651"/>
    </source>
</evidence>
<evidence type="ECO:0000256" key="6">
    <source>
        <dbReference type="ARBA" id="ARBA00023136"/>
    </source>
</evidence>
<dbReference type="Proteomes" id="UP000284640">
    <property type="component" value="Unassembled WGS sequence"/>
</dbReference>
<reference evidence="14 15" key="2">
    <citation type="submission" date="2018-08" db="EMBL/GenBank/DDBJ databases">
        <title>A genome reference for cultivated species of the human gut microbiota.</title>
        <authorList>
            <person name="Zou Y."/>
            <person name="Xue W."/>
            <person name="Luo G."/>
        </authorList>
    </citation>
    <scope>NUCLEOTIDE SEQUENCE [LARGE SCALE GENOMIC DNA]</scope>
    <source>
        <strain evidence="11 16">AF14-42</strain>
        <strain evidence="12 15">AM27-46</strain>
        <strain evidence="10 14">TM10-17</strain>
    </source>
</reference>
<evidence type="ECO:0000256" key="4">
    <source>
        <dbReference type="ARBA" id="ARBA00022692"/>
    </source>
</evidence>
<dbReference type="InterPro" id="IPR002656">
    <property type="entry name" value="Acyl_transf_3_dom"/>
</dbReference>
<dbReference type="AlphaFoldDB" id="A0A174R5P2"/>
<sequence>MKRIAFLDYVRVFACFLVMLVHASENFYGAAGSTDMAGPQSFLQNEADRLWVSVYDGFSRMSVPLFMIVSAYLLAPMKKGQSCWQFYRKRFLRIMPPFVFFMVLYSTLPMLWGQMDGEQSLNDLSRIWLNFPALAGHFWFMYPLIGLYLFIPVISPWLEKVSAKEERFFIGLFLISTCIPFLNRWFGEVWGQCFWNEYHMLWYFSGYLGYLVLAHYIRVHLTWGRSLRLRVGFLLMLVGAAATMWSFYVQAVPGVVHSTPVIEVGWAFCTLNSVALTAGTFLLFGCISIPQPPRIIAEMSKLSYGMFLMHIFWLGLWVSVFKSTLGLPTVAAIPVIAVCTFISCFVVTKLISLIPGSKWIIG</sequence>
<dbReference type="Pfam" id="PF01757">
    <property type="entry name" value="Acyl_transf_3"/>
    <property type="match status" value="1"/>
</dbReference>
<evidence type="ECO:0000256" key="5">
    <source>
        <dbReference type="ARBA" id="ARBA00022989"/>
    </source>
</evidence>